<evidence type="ECO:0008006" key="4">
    <source>
        <dbReference type="Google" id="ProtNLM"/>
    </source>
</evidence>
<reference evidence="2" key="5">
    <citation type="journal article" date="2021" name="G3 (Bethesda)">
        <title>Aegilops tauschii genome assembly Aet v5.0 features greater sequence contiguity and improved annotation.</title>
        <authorList>
            <person name="Wang L."/>
            <person name="Zhu T."/>
            <person name="Rodriguez J.C."/>
            <person name="Deal K.R."/>
            <person name="Dubcovsky J."/>
            <person name="McGuire P.E."/>
            <person name="Lux T."/>
            <person name="Spannagl M."/>
            <person name="Mayer K.F.X."/>
            <person name="Baldrich P."/>
            <person name="Meyers B.C."/>
            <person name="Huo N."/>
            <person name="Gu Y.Q."/>
            <person name="Zhou H."/>
            <person name="Devos K.M."/>
            <person name="Bennetzen J.L."/>
            <person name="Unver T."/>
            <person name="Budak H."/>
            <person name="Gulick P.J."/>
            <person name="Galiba G."/>
            <person name="Kalapos B."/>
            <person name="Nelson D.R."/>
            <person name="Li P."/>
            <person name="You F.M."/>
            <person name="Luo M.C."/>
            <person name="Dvorak J."/>
        </authorList>
    </citation>
    <scope>NUCLEOTIDE SEQUENCE [LARGE SCALE GENOMIC DNA]</scope>
    <source>
        <strain evidence="2">cv. AL8/78</strain>
    </source>
</reference>
<protein>
    <recommendedName>
        <fullName evidence="4">Secreted protein</fullName>
    </recommendedName>
</protein>
<dbReference type="AlphaFoldDB" id="A0A453N221"/>
<reference evidence="3" key="1">
    <citation type="journal article" date="2014" name="Science">
        <title>Ancient hybridizations among the ancestral genomes of bread wheat.</title>
        <authorList>
            <consortium name="International Wheat Genome Sequencing Consortium,"/>
            <person name="Marcussen T."/>
            <person name="Sandve S.R."/>
            <person name="Heier L."/>
            <person name="Spannagl M."/>
            <person name="Pfeifer M."/>
            <person name="Jakobsen K.S."/>
            <person name="Wulff B.B."/>
            <person name="Steuernagel B."/>
            <person name="Mayer K.F."/>
            <person name="Olsen O.A."/>
        </authorList>
    </citation>
    <scope>NUCLEOTIDE SEQUENCE [LARGE SCALE GENOMIC DNA]</scope>
    <source>
        <strain evidence="3">cv. AL8/78</strain>
    </source>
</reference>
<keyword evidence="1" id="KW-0732">Signal</keyword>
<evidence type="ECO:0000313" key="2">
    <source>
        <dbReference type="EnsemblPlants" id="AET6Gv20189000.3"/>
    </source>
</evidence>
<sequence>MKAQRVALVSWYLEALFALCLHNETSRPSVDIACCFCLWVHLLDAFRLITLHHVSAVEISTLNFCTCP</sequence>
<reference evidence="2" key="4">
    <citation type="submission" date="2019-03" db="UniProtKB">
        <authorList>
            <consortium name="EnsemblPlants"/>
        </authorList>
    </citation>
    <scope>IDENTIFICATION</scope>
</reference>
<proteinExistence type="predicted"/>
<organism evidence="2 3">
    <name type="scientific">Aegilops tauschii subsp. strangulata</name>
    <name type="common">Goatgrass</name>
    <dbReference type="NCBI Taxonomy" id="200361"/>
    <lineage>
        <taxon>Eukaryota</taxon>
        <taxon>Viridiplantae</taxon>
        <taxon>Streptophyta</taxon>
        <taxon>Embryophyta</taxon>
        <taxon>Tracheophyta</taxon>
        <taxon>Spermatophyta</taxon>
        <taxon>Magnoliopsida</taxon>
        <taxon>Liliopsida</taxon>
        <taxon>Poales</taxon>
        <taxon>Poaceae</taxon>
        <taxon>BOP clade</taxon>
        <taxon>Pooideae</taxon>
        <taxon>Triticodae</taxon>
        <taxon>Triticeae</taxon>
        <taxon>Triticinae</taxon>
        <taxon>Aegilops</taxon>
    </lineage>
</organism>
<evidence type="ECO:0000256" key="1">
    <source>
        <dbReference type="SAM" id="SignalP"/>
    </source>
</evidence>
<name>A0A453N221_AEGTS</name>
<evidence type="ECO:0000313" key="3">
    <source>
        <dbReference type="Proteomes" id="UP000015105"/>
    </source>
</evidence>
<reference evidence="2" key="3">
    <citation type="journal article" date="2017" name="Nature">
        <title>Genome sequence of the progenitor of the wheat D genome Aegilops tauschii.</title>
        <authorList>
            <person name="Luo M.C."/>
            <person name="Gu Y.Q."/>
            <person name="Puiu D."/>
            <person name="Wang H."/>
            <person name="Twardziok S.O."/>
            <person name="Deal K.R."/>
            <person name="Huo N."/>
            <person name="Zhu T."/>
            <person name="Wang L."/>
            <person name="Wang Y."/>
            <person name="McGuire P.E."/>
            <person name="Liu S."/>
            <person name="Long H."/>
            <person name="Ramasamy R.K."/>
            <person name="Rodriguez J.C."/>
            <person name="Van S.L."/>
            <person name="Yuan L."/>
            <person name="Wang Z."/>
            <person name="Xia Z."/>
            <person name="Xiao L."/>
            <person name="Anderson O.D."/>
            <person name="Ouyang S."/>
            <person name="Liang Y."/>
            <person name="Zimin A.V."/>
            <person name="Pertea G."/>
            <person name="Qi P."/>
            <person name="Bennetzen J.L."/>
            <person name="Dai X."/>
            <person name="Dawson M.W."/>
            <person name="Muller H.G."/>
            <person name="Kugler K."/>
            <person name="Rivarola-Duarte L."/>
            <person name="Spannagl M."/>
            <person name="Mayer K.F.X."/>
            <person name="Lu F.H."/>
            <person name="Bevan M.W."/>
            <person name="Leroy P."/>
            <person name="Li P."/>
            <person name="You F.M."/>
            <person name="Sun Q."/>
            <person name="Liu Z."/>
            <person name="Lyons E."/>
            <person name="Wicker T."/>
            <person name="Salzberg S.L."/>
            <person name="Devos K.M."/>
            <person name="Dvorak J."/>
        </authorList>
    </citation>
    <scope>NUCLEOTIDE SEQUENCE [LARGE SCALE GENOMIC DNA]</scope>
    <source>
        <strain evidence="2">cv. AL8/78</strain>
    </source>
</reference>
<feature type="chain" id="PRO_5019042421" description="Secreted protein" evidence="1">
    <location>
        <begin position="23"/>
        <end position="68"/>
    </location>
</feature>
<reference evidence="3" key="2">
    <citation type="journal article" date="2017" name="Nat. Plants">
        <title>The Aegilops tauschii genome reveals multiple impacts of transposons.</title>
        <authorList>
            <person name="Zhao G."/>
            <person name="Zou C."/>
            <person name="Li K."/>
            <person name="Wang K."/>
            <person name="Li T."/>
            <person name="Gao L."/>
            <person name="Zhang X."/>
            <person name="Wang H."/>
            <person name="Yang Z."/>
            <person name="Liu X."/>
            <person name="Jiang W."/>
            <person name="Mao L."/>
            <person name="Kong X."/>
            <person name="Jiao Y."/>
            <person name="Jia J."/>
        </authorList>
    </citation>
    <scope>NUCLEOTIDE SEQUENCE [LARGE SCALE GENOMIC DNA]</scope>
    <source>
        <strain evidence="3">cv. AL8/78</strain>
    </source>
</reference>
<accession>A0A453N221</accession>
<feature type="signal peptide" evidence="1">
    <location>
        <begin position="1"/>
        <end position="22"/>
    </location>
</feature>
<dbReference type="EnsemblPlants" id="AET6Gv20189000.3">
    <property type="protein sequence ID" value="AET6Gv20189000.3"/>
    <property type="gene ID" value="AET6Gv20189000"/>
</dbReference>
<dbReference type="Proteomes" id="UP000015105">
    <property type="component" value="Chromosome 6D"/>
</dbReference>
<dbReference type="Gramene" id="AET6Gv20189000.3">
    <property type="protein sequence ID" value="AET6Gv20189000.3"/>
    <property type="gene ID" value="AET6Gv20189000"/>
</dbReference>
<keyword evidence="3" id="KW-1185">Reference proteome</keyword>